<evidence type="ECO:0000313" key="1">
    <source>
        <dbReference type="EMBL" id="QXE24773.1"/>
    </source>
</evidence>
<dbReference type="Proteomes" id="UP000683511">
    <property type="component" value="Chromosome"/>
</dbReference>
<evidence type="ECO:0000313" key="2">
    <source>
        <dbReference type="Proteomes" id="UP000683511"/>
    </source>
</evidence>
<reference evidence="1" key="1">
    <citation type="submission" date="2017-04" db="EMBL/GenBank/DDBJ databases">
        <title>Genome deletions in a multicellular cyanobacterial endosymbiont for morphological adaptation in marine diatoms.</title>
        <authorList>
            <person name="Wang Y."/>
            <person name="Gao H."/>
            <person name="Li R."/>
            <person name="Xu X."/>
        </authorList>
    </citation>
    <scope>NUCLEOTIDE SEQUENCE</scope>
    <source>
        <strain evidence="1">FACHB 800</strain>
    </source>
</reference>
<protein>
    <submittedName>
        <fullName evidence="1">Uncharacterized protein</fullName>
    </submittedName>
</protein>
<dbReference type="AlphaFoldDB" id="A0A975TB45"/>
<keyword evidence="2" id="KW-1185">Reference proteome</keyword>
<name>A0A975TB45_9NOST</name>
<dbReference type="KEGG" id="rsin:B6N60_03481"/>
<organism evidence="1 2">
    <name type="scientific">Richelia sinica FACHB-800</name>
    <dbReference type="NCBI Taxonomy" id="1357546"/>
    <lineage>
        <taxon>Bacteria</taxon>
        <taxon>Bacillati</taxon>
        <taxon>Cyanobacteriota</taxon>
        <taxon>Cyanophyceae</taxon>
        <taxon>Nostocales</taxon>
        <taxon>Nostocaceae</taxon>
        <taxon>Richelia</taxon>
    </lineage>
</organism>
<proteinExistence type="predicted"/>
<gene>
    <name evidence="1" type="ORF">B6N60_03481</name>
</gene>
<sequence length="52" mass="6209">MLVTKARNYYYEFKNHQLDSLPQPSKSFGMRKCSLTLRTDNRRGRESIKSQQ</sequence>
<accession>A0A975TB45</accession>
<dbReference type="EMBL" id="CP021056">
    <property type="protein sequence ID" value="QXE24773.1"/>
    <property type="molecule type" value="Genomic_DNA"/>
</dbReference>